<dbReference type="Pfam" id="PF02536">
    <property type="entry name" value="mTERF"/>
    <property type="match status" value="2"/>
</dbReference>
<dbReference type="InterPro" id="IPR003690">
    <property type="entry name" value="MTERF"/>
</dbReference>
<name>A0A2P5DVL9_PARAD</name>
<dbReference type="GO" id="GO:0003676">
    <property type="term" value="F:nucleic acid binding"/>
    <property type="evidence" value="ECO:0007669"/>
    <property type="project" value="InterPro"/>
</dbReference>
<dbReference type="GO" id="GO:0006353">
    <property type="term" value="P:DNA-templated transcription termination"/>
    <property type="evidence" value="ECO:0007669"/>
    <property type="project" value="UniProtKB-KW"/>
</dbReference>
<accession>A0A2P5DVL9</accession>
<dbReference type="EMBL" id="JXTB01000014">
    <property type="protein sequence ID" value="PON77346.1"/>
    <property type="molecule type" value="Genomic_DNA"/>
</dbReference>
<keyword evidence="2" id="KW-0805">Transcription regulation</keyword>
<organism evidence="4 5">
    <name type="scientific">Parasponia andersonii</name>
    <name type="common">Sponia andersonii</name>
    <dbReference type="NCBI Taxonomy" id="3476"/>
    <lineage>
        <taxon>Eukaryota</taxon>
        <taxon>Viridiplantae</taxon>
        <taxon>Streptophyta</taxon>
        <taxon>Embryophyta</taxon>
        <taxon>Tracheophyta</taxon>
        <taxon>Spermatophyta</taxon>
        <taxon>Magnoliopsida</taxon>
        <taxon>eudicotyledons</taxon>
        <taxon>Gunneridae</taxon>
        <taxon>Pentapetalae</taxon>
        <taxon>rosids</taxon>
        <taxon>fabids</taxon>
        <taxon>Rosales</taxon>
        <taxon>Cannabaceae</taxon>
        <taxon>Parasponia</taxon>
    </lineage>
</organism>
<dbReference type="OrthoDB" id="637682at2759"/>
<keyword evidence="2" id="KW-0804">Transcription</keyword>
<dbReference type="PANTHER" id="PTHR13068:SF120">
    <property type="entry name" value="TRANSCRIPTION TERMINATION FACTOR MTERF2, CHLOROPLASTIC-LIKE ISOFORM X1"/>
    <property type="match status" value="1"/>
</dbReference>
<dbReference type="AlphaFoldDB" id="A0A2P5DVL9"/>
<dbReference type="InterPro" id="IPR038538">
    <property type="entry name" value="MTERF_sf"/>
</dbReference>
<keyword evidence="5" id="KW-1185">Reference proteome</keyword>
<dbReference type="Proteomes" id="UP000237105">
    <property type="component" value="Unassembled WGS sequence"/>
</dbReference>
<comment type="caution">
    <text evidence="4">The sequence shown here is derived from an EMBL/GenBank/DDBJ whole genome shotgun (WGS) entry which is preliminary data.</text>
</comment>
<dbReference type="Gene3D" id="1.25.70.10">
    <property type="entry name" value="Transcription termination factor 3, mitochondrial"/>
    <property type="match status" value="2"/>
</dbReference>
<reference evidence="5" key="1">
    <citation type="submission" date="2016-06" db="EMBL/GenBank/DDBJ databases">
        <title>Parallel loss of symbiosis genes in relatives of nitrogen-fixing non-legume Parasponia.</title>
        <authorList>
            <person name="Van Velzen R."/>
            <person name="Holmer R."/>
            <person name="Bu F."/>
            <person name="Rutten L."/>
            <person name="Van Zeijl A."/>
            <person name="Liu W."/>
            <person name="Santuari L."/>
            <person name="Cao Q."/>
            <person name="Sharma T."/>
            <person name="Shen D."/>
            <person name="Roswanjaya Y."/>
            <person name="Wardhani T."/>
            <person name="Kalhor M.S."/>
            <person name="Jansen J."/>
            <person name="Van den Hoogen J."/>
            <person name="Gungor B."/>
            <person name="Hartog M."/>
            <person name="Hontelez J."/>
            <person name="Verver J."/>
            <person name="Yang W.-C."/>
            <person name="Schijlen E."/>
            <person name="Repin R."/>
            <person name="Schilthuizen M."/>
            <person name="Schranz E."/>
            <person name="Heidstra R."/>
            <person name="Miyata K."/>
            <person name="Fedorova E."/>
            <person name="Kohlen W."/>
            <person name="Bisseling T."/>
            <person name="Smit S."/>
            <person name="Geurts R."/>
        </authorList>
    </citation>
    <scope>NUCLEOTIDE SEQUENCE [LARGE SCALE GENOMIC DNA]</scope>
    <source>
        <strain evidence="5">cv. WU1-14</strain>
    </source>
</reference>
<evidence type="ECO:0000256" key="1">
    <source>
        <dbReference type="ARBA" id="ARBA00007692"/>
    </source>
</evidence>
<gene>
    <name evidence="4" type="ORF">PanWU01x14_029650</name>
</gene>
<keyword evidence="2" id="KW-0806">Transcription termination</keyword>
<evidence type="ECO:0000313" key="4">
    <source>
        <dbReference type="EMBL" id="PON77346.1"/>
    </source>
</evidence>
<dbReference type="PANTHER" id="PTHR13068">
    <property type="entry name" value="CGI-12 PROTEIN-RELATED"/>
    <property type="match status" value="1"/>
</dbReference>
<keyword evidence="3" id="KW-0809">Transit peptide</keyword>
<sequence length="424" mass="48485">MSDVSSFTDPRSFTVSYLQNSCGLSQNSAINVSKRFLIENPEKADSVLKLMRTHGLTQSHIEKIIGTRPTLLLADLDDKLRPNMELLVSLGFSKASLGKMLSKDPRLLHRDIVDTVNFFKAHGFIDKQITAMITKRPALILLNANKNFKPKLDFFKSVGLMDKEVAKILSLEPYILETSLKNHIIPCFQVLRQVVGTKENALKVLKAGGWVLKFNLKEVLEPNVSLLKSLGVHEPIILKMFMIQPRSLLLKPQRIAEIFDEVVKLGFKPNTSFFVLAFRSMSMISKTVWERKIEAYKSFGLSEDQVYSAFKMQPLCLICSEKKIKKMMNFFMTKLNFEPSLICMYPNLLIFSLEKRIIPRCSVLQLLMSTGLIKEEIKLFSHLIMTEEKFVENVVRKYQQVLPDVVKAHEGKIEFKGFTVVLKM</sequence>
<proteinExistence type="inferred from homology"/>
<dbReference type="SMART" id="SM00733">
    <property type="entry name" value="Mterf"/>
    <property type="match status" value="9"/>
</dbReference>
<protein>
    <submittedName>
        <fullName evidence="4">Mitochodrial transcription termination factor</fullName>
    </submittedName>
</protein>
<evidence type="ECO:0000256" key="2">
    <source>
        <dbReference type="ARBA" id="ARBA00022472"/>
    </source>
</evidence>
<comment type="similarity">
    <text evidence="1">Belongs to the mTERF family.</text>
</comment>
<evidence type="ECO:0000256" key="3">
    <source>
        <dbReference type="ARBA" id="ARBA00022946"/>
    </source>
</evidence>
<evidence type="ECO:0000313" key="5">
    <source>
        <dbReference type="Proteomes" id="UP000237105"/>
    </source>
</evidence>
<dbReference type="FunFam" id="1.25.70.10:FF:000001">
    <property type="entry name" value="Mitochondrial transcription termination factor-like"/>
    <property type="match status" value="1"/>
</dbReference>